<dbReference type="Pfam" id="PF11954">
    <property type="entry name" value="DUF3471"/>
    <property type="match status" value="1"/>
</dbReference>
<name>F4XWH6_9CYAN</name>
<evidence type="ECO:0000259" key="2">
    <source>
        <dbReference type="Pfam" id="PF00144"/>
    </source>
</evidence>
<dbReference type="RefSeq" id="WP_008187695.1">
    <property type="nucleotide sequence ID" value="NZ_MKZR01000001.1"/>
</dbReference>
<dbReference type="PANTHER" id="PTHR46825:SF15">
    <property type="entry name" value="BETA-LACTAMASE-RELATED DOMAIN-CONTAINING PROTEIN"/>
    <property type="match status" value="1"/>
</dbReference>
<dbReference type="PANTHER" id="PTHR46825">
    <property type="entry name" value="D-ALANYL-D-ALANINE-CARBOXYPEPTIDASE/ENDOPEPTIDASE AMPH"/>
    <property type="match status" value="1"/>
</dbReference>
<dbReference type="Pfam" id="PF00144">
    <property type="entry name" value="Beta-lactamase"/>
    <property type="match status" value="1"/>
</dbReference>
<proteinExistence type="predicted"/>
<feature type="compositionally biased region" description="Polar residues" evidence="1">
    <location>
        <begin position="374"/>
        <end position="389"/>
    </location>
</feature>
<feature type="region of interest" description="Disordered" evidence="1">
    <location>
        <begin position="360"/>
        <end position="394"/>
    </location>
</feature>
<organism evidence="4 5">
    <name type="scientific">Moorena producens 3L</name>
    <dbReference type="NCBI Taxonomy" id="489825"/>
    <lineage>
        <taxon>Bacteria</taxon>
        <taxon>Bacillati</taxon>
        <taxon>Cyanobacteriota</taxon>
        <taxon>Cyanophyceae</taxon>
        <taxon>Coleofasciculales</taxon>
        <taxon>Coleofasciculaceae</taxon>
        <taxon>Moorena</taxon>
    </lineage>
</organism>
<dbReference type="Gene3D" id="2.40.128.600">
    <property type="match status" value="1"/>
</dbReference>
<dbReference type="InterPro" id="IPR001466">
    <property type="entry name" value="Beta-lactam-related"/>
</dbReference>
<dbReference type="InterPro" id="IPR050491">
    <property type="entry name" value="AmpC-like"/>
</dbReference>
<dbReference type="EMBL" id="GL890942">
    <property type="protein sequence ID" value="EGJ31161.1"/>
    <property type="molecule type" value="Genomic_DNA"/>
</dbReference>
<sequence length="572" mass="65016">MNGEQLMEGLSDFINQRMEEWKVPGLAVAIVHDSEIIFCEGFGFRDVEKGLKVTSKTLFAIGSCTKAFTTMAMGILAERRKLDWDKPVRHYLPTFTLYDAYASEHMTLRDLVTHRSGLPRHGFMWYNSPFTRKEIVERLQYLEPNHELRSVYQYQNLMYMTAGYLVGQIAESSWEEFVQQEIFNPLSMADSNFSVVKSQETEDFSLPYREKDDVVKAIPFRNIDTIGPAGSINSNVTDMAKWLLLHQNQGNYEDKQIINPGILTEMYTPQIVKPSSLEYPEFWHYSYGLGWFLTAYRGHNHVKHGGNIDGFSALTTLMPQDKIGVVVLTNLQGTPLPDIITYHICDRLLGLDEVPWNERQKSKVEEAKQAAEQGKQNTKPQPKTGTQPSHPLEDYTGDFEHPGYGIVSIALKDQQLTATYNSIVAELKHYHYDSFELLSEGSDNFQLLSFFNDPKGIIQRLSIPLEPKVKDIVFERIPDQSILTTSFMEKFVGEYDISGQSMTIFIKDNKLFVSLAGQPEIELVRYQGTEFNFKDSPAGYSINFTTDNGGVVTQAVITQPNGVFTANKKVST</sequence>
<protein>
    <submittedName>
        <fullName evidence="4">Beta-lactamase class C, penicillin binding protein</fullName>
    </submittedName>
</protein>
<dbReference type="InterPro" id="IPR021860">
    <property type="entry name" value="Peptidase_S12_Pab87-rel_C"/>
</dbReference>
<dbReference type="eggNOG" id="COG1680">
    <property type="taxonomic scope" value="Bacteria"/>
</dbReference>
<evidence type="ECO:0000259" key="3">
    <source>
        <dbReference type="Pfam" id="PF11954"/>
    </source>
</evidence>
<dbReference type="Gene3D" id="3.40.710.10">
    <property type="entry name" value="DD-peptidase/beta-lactamase superfamily"/>
    <property type="match status" value="1"/>
</dbReference>
<reference evidence="5" key="1">
    <citation type="journal article" date="2011" name="Proc. Natl. Acad. Sci. U.S.A.">
        <title>Genomic insights into the physiology and ecology of the marine filamentous cyanobacterium Lyngbya majuscula.</title>
        <authorList>
            <person name="Jones A.C."/>
            <person name="Monroe E.A."/>
            <person name="Podell S."/>
            <person name="Hess W.R."/>
            <person name="Klages S."/>
            <person name="Esquenazi E."/>
            <person name="Niessen S."/>
            <person name="Hoover H."/>
            <person name="Rothmann M."/>
            <person name="Lasken R.S."/>
            <person name="Yates J.R.III."/>
            <person name="Reinhardt R."/>
            <person name="Kube M."/>
            <person name="Burkart M.D."/>
            <person name="Allen E.E."/>
            <person name="Dorrestein P.C."/>
            <person name="Gerwick W.H."/>
            <person name="Gerwick L."/>
        </authorList>
    </citation>
    <scope>NUCLEOTIDE SEQUENCE [LARGE SCALE GENOMIC DNA]</scope>
    <source>
        <strain evidence="5">3L</strain>
    </source>
</reference>
<gene>
    <name evidence="4" type="ORF">LYNGBM3L_43410</name>
</gene>
<accession>F4XWH6</accession>
<dbReference type="SUPFAM" id="SSF56601">
    <property type="entry name" value="beta-lactamase/transpeptidase-like"/>
    <property type="match status" value="1"/>
</dbReference>
<dbReference type="Proteomes" id="UP000003959">
    <property type="component" value="Unassembled WGS sequence"/>
</dbReference>
<dbReference type="HOGENOM" id="CLU_020027_14_3_3"/>
<evidence type="ECO:0000256" key="1">
    <source>
        <dbReference type="SAM" id="MobiDB-lite"/>
    </source>
</evidence>
<evidence type="ECO:0000313" key="5">
    <source>
        <dbReference type="Proteomes" id="UP000003959"/>
    </source>
</evidence>
<feature type="domain" description="Beta-lactamase-related" evidence="2">
    <location>
        <begin position="11"/>
        <end position="335"/>
    </location>
</feature>
<dbReference type="InterPro" id="IPR012338">
    <property type="entry name" value="Beta-lactam/transpept-like"/>
</dbReference>
<feature type="domain" description="Peptidase S12 Pab87-related C-terminal" evidence="3">
    <location>
        <begin position="382"/>
        <end position="476"/>
    </location>
</feature>
<keyword evidence="5" id="KW-1185">Reference proteome</keyword>
<dbReference type="AlphaFoldDB" id="F4XWH6"/>
<feature type="compositionally biased region" description="Basic and acidic residues" evidence="1">
    <location>
        <begin position="360"/>
        <end position="369"/>
    </location>
</feature>
<evidence type="ECO:0000313" key="4">
    <source>
        <dbReference type="EMBL" id="EGJ31161.1"/>
    </source>
</evidence>